<sequence length="49" mass="5654">MFTEFVRGKIANKTKNAAIKVATHYANVACPFFTYQPKMSVEVKKLRKF</sequence>
<evidence type="ECO:0000313" key="2">
    <source>
        <dbReference type="Proteomes" id="UP000095621"/>
    </source>
</evidence>
<dbReference type="Proteomes" id="UP000095621">
    <property type="component" value="Unassembled WGS sequence"/>
</dbReference>
<name>A0A174YVQ9_9FIRM</name>
<accession>A0A174YVQ9</accession>
<gene>
    <name evidence="1" type="ORF">ERS852490_02898</name>
</gene>
<organism evidence="1 2">
    <name type="scientific">Lachnospira eligens</name>
    <dbReference type="NCBI Taxonomy" id="39485"/>
    <lineage>
        <taxon>Bacteria</taxon>
        <taxon>Bacillati</taxon>
        <taxon>Bacillota</taxon>
        <taxon>Clostridia</taxon>
        <taxon>Lachnospirales</taxon>
        <taxon>Lachnospiraceae</taxon>
        <taxon>Lachnospira</taxon>
    </lineage>
</organism>
<dbReference type="EMBL" id="CZBU01000008">
    <property type="protein sequence ID" value="CUQ79234.1"/>
    <property type="molecule type" value="Genomic_DNA"/>
</dbReference>
<dbReference type="RefSeq" id="WP_082414136.1">
    <property type="nucleotide sequence ID" value="NZ_CZBU01000008.1"/>
</dbReference>
<protein>
    <submittedName>
        <fullName evidence="1">Cyclic lactone autoinducer peptide</fullName>
    </submittedName>
</protein>
<reference evidence="1 2" key="1">
    <citation type="submission" date="2015-09" db="EMBL/GenBank/DDBJ databases">
        <authorList>
            <consortium name="Pathogen Informatics"/>
        </authorList>
    </citation>
    <scope>NUCLEOTIDE SEQUENCE [LARGE SCALE GENOMIC DNA]</scope>
    <source>
        <strain evidence="1 2">2789STDY5834875</strain>
    </source>
</reference>
<dbReference type="AlphaFoldDB" id="A0A174YVQ9"/>
<proteinExistence type="predicted"/>
<dbReference type="InterPro" id="IPR009229">
    <property type="entry name" value="AgrD"/>
</dbReference>
<dbReference type="NCBIfam" id="TIGR04223">
    <property type="entry name" value="quorum_AgrD"/>
    <property type="match status" value="1"/>
</dbReference>
<evidence type="ECO:0000313" key="1">
    <source>
        <dbReference type="EMBL" id="CUQ79234.1"/>
    </source>
</evidence>